<feature type="domain" description="PAZ" evidence="1">
    <location>
        <begin position="356"/>
        <end position="487"/>
    </location>
</feature>
<dbReference type="Gene3D" id="2.170.260.10">
    <property type="entry name" value="paz domain"/>
    <property type="match status" value="1"/>
</dbReference>
<dbReference type="WBParaSite" id="sdigi.contig23.g1904.t1">
    <property type="protein sequence ID" value="sdigi.contig23.g1904.t1"/>
    <property type="gene ID" value="sdigi.contig23.g1904"/>
</dbReference>
<dbReference type="InterPro" id="IPR032472">
    <property type="entry name" value="ArgoL2"/>
</dbReference>
<dbReference type="PANTHER" id="PTHR22891">
    <property type="entry name" value="EUKARYOTIC TRANSLATION INITIATION FACTOR 2C"/>
    <property type="match status" value="1"/>
</dbReference>
<dbReference type="Pfam" id="PF16488">
    <property type="entry name" value="ArgoL2"/>
    <property type="match status" value="1"/>
</dbReference>
<reference evidence="4" key="1">
    <citation type="submission" date="2022-11" db="UniProtKB">
        <authorList>
            <consortium name="WormBaseParasite"/>
        </authorList>
    </citation>
    <scope>IDENTIFICATION</scope>
</reference>
<dbReference type="InterPro" id="IPR003100">
    <property type="entry name" value="PAZ_dom"/>
</dbReference>
<dbReference type="Pfam" id="PF02171">
    <property type="entry name" value="Piwi"/>
    <property type="match status" value="2"/>
</dbReference>
<dbReference type="InterPro" id="IPR036397">
    <property type="entry name" value="RNaseH_sf"/>
</dbReference>
<dbReference type="SMART" id="SM00950">
    <property type="entry name" value="Piwi"/>
    <property type="match status" value="1"/>
</dbReference>
<dbReference type="PROSITE" id="PS50821">
    <property type="entry name" value="PAZ"/>
    <property type="match status" value="1"/>
</dbReference>
<dbReference type="InterPro" id="IPR036085">
    <property type="entry name" value="PAZ_dom_sf"/>
</dbReference>
<sequence length="999" mass="112880">MYLCDGAVSKSTFTLTGVSLANHYCTYCRSDNSLSAEVAVIIPDIMSVTSGSTRHVYSLPIRNLFNIVFTKVIFILISGGRARGRKVPQPELSETSSVGGGDMASLSSSFLGLNVSSQEPKGDEGNTLPVMSCLLQRFDYGDIGAEIPLTANYYEIKISQGIYIHRYEVVIRDPVKDRRINRDICRAQFWKVASNDFNTFGKLENLIYNDANCLWAKEKLNLPNGIGRKEITKTTSRGDERLAYIMEIKYTNTFLIDFAVELDVSRSVCVQFMNSLLTQSIRCPLRSISTHYYPFGHSVYIVPDQNRRWVVPVGGGIEAWTGLHGVVKIDSSGHSLFNADVSSCSFFKMRINLIDFFLEVLNEFRGRRPGEYTMNELRQANKVAMNDSQRKSLKKALTGVYLRLIYGPERNRLKDYKFVDVGQPANVLRFLHKNPNDPNDQGNEVTVEDYFAHYKEIRLNFPHLPVIQIGPHQKKIFVPMELLVIADKPQKVKRELTDFQRAKYIRGAAMPPEMRKERINTIIADQRYHDDIFLQNFGVRISSDMTHLNGRVLSPPKLELCTGDDGQVFHVRVDNGRWPLQNVFTTTPKNVLFGVICVDKAIDINDFWDPYRVLTRACTLFGMKFLTADPLLAKWKGEDREKLRAVVRNMARECNIRYKGNENLIVLFIMVNKNARMYGTIKTVCDLEEGIACQVILAKTFRNMSSRPETNTTAHNIILKINAKLGGVNNKVHQDYYIWPKFSNKDDPTIFIGVDITHPRPGKIGNSIASVVGSTNLDATRYEASTKVQHPKMERVVYLVDALRERLLSFYKSVGTAPKHIIIYRDGISESEFLNTLREEIASVKTACKRLDSEYSPTLAYVVVQKRHNTRFFVESALSTRVQNSRETRGNIPPGTVVDTCVTSSRHFDFFLCSHFGSVHLTFALCHLYARCNRSVSIPAPVYYAHLACARAGVHSDILYGGPSSDSQSGGLSPSEQETIHTHQLALAINAAAPKMYFI</sequence>
<organism evidence="3 4">
    <name type="scientific">Setaria digitata</name>
    <dbReference type="NCBI Taxonomy" id="48799"/>
    <lineage>
        <taxon>Eukaryota</taxon>
        <taxon>Metazoa</taxon>
        <taxon>Ecdysozoa</taxon>
        <taxon>Nematoda</taxon>
        <taxon>Chromadorea</taxon>
        <taxon>Rhabditida</taxon>
        <taxon>Spirurina</taxon>
        <taxon>Spiruromorpha</taxon>
        <taxon>Filarioidea</taxon>
        <taxon>Setariidae</taxon>
        <taxon>Setaria</taxon>
    </lineage>
</organism>
<evidence type="ECO:0000313" key="4">
    <source>
        <dbReference type="WBParaSite" id="sdigi.contig23.g1904.t1"/>
    </source>
</evidence>
<feature type="domain" description="Piwi" evidence="2">
    <location>
        <begin position="665"/>
        <end position="957"/>
    </location>
</feature>
<dbReference type="CDD" id="cd02846">
    <property type="entry name" value="PAZ_argonaute_like"/>
    <property type="match status" value="1"/>
</dbReference>
<dbReference type="GO" id="GO:0003723">
    <property type="term" value="F:RNA binding"/>
    <property type="evidence" value="ECO:0007669"/>
    <property type="project" value="InterPro"/>
</dbReference>
<dbReference type="Proteomes" id="UP000887581">
    <property type="component" value="Unplaced"/>
</dbReference>
<evidence type="ECO:0000259" key="2">
    <source>
        <dbReference type="PROSITE" id="PS50822"/>
    </source>
</evidence>
<dbReference type="InterPro" id="IPR032474">
    <property type="entry name" value="Argonaute_N"/>
</dbReference>
<dbReference type="Gene3D" id="3.40.50.2300">
    <property type="match status" value="1"/>
</dbReference>
<proteinExistence type="predicted"/>
<dbReference type="Pfam" id="PF16486">
    <property type="entry name" value="ArgoN"/>
    <property type="match status" value="1"/>
</dbReference>
<dbReference type="InterPro" id="IPR012337">
    <property type="entry name" value="RNaseH-like_sf"/>
</dbReference>
<dbReference type="SUPFAM" id="SSF101690">
    <property type="entry name" value="PAZ domain"/>
    <property type="match status" value="1"/>
</dbReference>
<keyword evidence="3" id="KW-1185">Reference proteome</keyword>
<name>A0A915PQ71_9BILA</name>
<dbReference type="Pfam" id="PF02170">
    <property type="entry name" value="PAZ"/>
    <property type="match status" value="1"/>
</dbReference>
<dbReference type="AlphaFoldDB" id="A0A915PQ71"/>
<dbReference type="PROSITE" id="PS50822">
    <property type="entry name" value="PIWI"/>
    <property type="match status" value="1"/>
</dbReference>
<evidence type="ECO:0000313" key="3">
    <source>
        <dbReference type="Proteomes" id="UP000887581"/>
    </source>
</evidence>
<dbReference type="InterPro" id="IPR003165">
    <property type="entry name" value="Piwi"/>
</dbReference>
<evidence type="ECO:0000259" key="1">
    <source>
        <dbReference type="PROSITE" id="PS50821"/>
    </source>
</evidence>
<dbReference type="SUPFAM" id="SSF53098">
    <property type="entry name" value="Ribonuclease H-like"/>
    <property type="match status" value="1"/>
</dbReference>
<dbReference type="Gene3D" id="3.30.420.10">
    <property type="entry name" value="Ribonuclease H-like superfamily/Ribonuclease H"/>
    <property type="match status" value="1"/>
</dbReference>
<accession>A0A915PQ71</accession>
<protein>
    <submittedName>
        <fullName evidence="4">Piwi domain-containing protein</fullName>
    </submittedName>
</protein>